<reference evidence="2 3" key="1">
    <citation type="submission" date="2020-08" db="EMBL/GenBank/DDBJ databases">
        <title>Genome public.</title>
        <authorList>
            <person name="Liu C."/>
            <person name="Sun Q."/>
        </authorList>
    </citation>
    <scope>NUCLEOTIDE SEQUENCE [LARGE SCALE GENOMIC DNA]</scope>
    <source>
        <strain evidence="2 3">NSJ-71</strain>
    </source>
</reference>
<evidence type="ECO:0000313" key="2">
    <source>
        <dbReference type="EMBL" id="MBC5727097.1"/>
    </source>
</evidence>
<keyword evidence="1" id="KW-0732">Signal</keyword>
<proteinExistence type="predicted"/>
<protein>
    <recommendedName>
        <fullName evidence="4">Lipoprotein</fullName>
    </recommendedName>
</protein>
<evidence type="ECO:0000313" key="3">
    <source>
        <dbReference type="Proteomes" id="UP000636755"/>
    </source>
</evidence>
<dbReference type="EMBL" id="JACOPS010000001">
    <property type="protein sequence ID" value="MBC5727097.1"/>
    <property type="molecule type" value="Genomic_DNA"/>
</dbReference>
<name>A0ABR7HHZ6_9FIRM</name>
<sequence length="161" mass="18996">MKMKKSVVILLCILNIFLFNSCKDKNKSTFSPQLEYISISCNHSNYNYCYSFTAYTKDSKAYFSADCTIENFELSGKHIEFENKKIAYNEFLKIQNFAKKNNLYNLYSNHKNIPYDACDITTYSITTKWENQQELTVSDYSFDTDIQNYLYLLAKKYCNSK</sequence>
<feature type="signal peptide" evidence="1">
    <location>
        <begin position="1"/>
        <end position="22"/>
    </location>
</feature>
<comment type="caution">
    <text evidence="2">The sequence shown here is derived from an EMBL/GenBank/DDBJ whole genome shotgun (WGS) entry which is preliminary data.</text>
</comment>
<feature type="chain" id="PRO_5047327829" description="Lipoprotein" evidence="1">
    <location>
        <begin position="23"/>
        <end position="161"/>
    </location>
</feature>
<evidence type="ECO:0000256" key="1">
    <source>
        <dbReference type="SAM" id="SignalP"/>
    </source>
</evidence>
<organism evidence="2 3">
    <name type="scientific">Ruminococcus intestinalis</name>
    <dbReference type="NCBI Taxonomy" id="2763066"/>
    <lineage>
        <taxon>Bacteria</taxon>
        <taxon>Bacillati</taxon>
        <taxon>Bacillota</taxon>
        <taxon>Clostridia</taxon>
        <taxon>Eubacteriales</taxon>
        <taxon>Oscillospiraceae</taxon>
        <taxon>Ruminococcus</taxon>
    </lineage>
</organism>
<gene>
    <name evidence="2" type="ORF">H8R91_00865</name>
</gene>
<dbReference type="RefSeq" id="WP_186934509.1">
    <property type="nucleotide sequence ID" value="NZ_JACOPS010000001.1"/>
</dbReference>
<evidence type="ECO:0008006" key="4">
    <source>
        <dbReference type="Google" id="ProtNLM"/>
    </source>
</evidence>
<dbReference type="Proteomes" id="UP000636755">
    <property type="component" value="Unassembled WGS sequence"/>
</dbReference>
<accession>A0ABR7HHZ6</accession>
<keyword evidence="3" id="KW-1185">Reference proteome</keyword>